<evidence type="ECO:0000313" key="3">
    <source>
        <dbReference type="Proteomes" id="UP000886523"/>
    </source>
</evidence>
<protein>
    <recommendedName>
        <fullName evidence="1">HD domain-containing protein</fullName>
    </recommendedName>
</protein>
<sequence length="241" mass="27456">MDDQHHRGFDPVPAQAEDIFGQGESASAPSIQFKFEDLVSPDTHLVKKVREFVQSLFAERATPPTYNHSERVFYLGQAIARNHFPGHSLDLEAYYLSALFHDIGCSEKNLRATKMSFEFYGGIIARDWLLRNGADQDLADSVAETIFRHTDFVTGSLTLHGQIIQLATILDNLGQHQRLIHDETYASIVSHFHREGWSQCFADTMQMELDLKPWSHTTALLKDDFVNAARQNPYGKKFEKE</sequence>
<dbReference type="Pfam" id="PF01966">
    <property type="entry name" value="HD"/>
    <property type="match status" value="1"/>
</dbReference>
<evidence type="ECO:0000259" key="1">
    <source>
        <dbReference type="PROSITE" id="PS51831"/>
    </source>
</evidence>
<dbReference type="InterPro" id="IPR003607">
    <property type="entry name" value="HD/PDEase_dom"/>
</dbReference>
<dbReference type="Gene3D" id="1.10.3210.10">
    <property type="entry name" value="Hypothetical protein af1432"/>
    <property type="match status" value="1"/>
</dbReference>
<gene>
    <name evidence="2" type="ORF">BS47DRAFT_1395957</name>
</gene>
<dbReference type="PROSITE" id="PS51831">
    <property type="entry name" value="HD"/>
    <property type="match status" value="1"/>
</dbReference>
<dbReference type="InterPro" id="IPR006674">
    <property type="entry name" value="HD_domain"/>
</dbReference>
<proteinExistence type="predicted"/>
<dbReference type="NCBIfam" id="TIGR03401">
    <property type="entry name" value="cyanamide_fam"/>
    <property type="match status" value="1"/>
</dbReference>
<reference evidence="2" key="1">
    <citation type="journal article" date="2020" name="Nat. Commun.">
        <title>Large-scale genome sequencing of mycorrhizal fungi provides insights into the early evolution of symbiotic traits.</title>
        <authorList>
            <person name="Miyauchi S."/>
            <person name="Kiss E."/>
            <person name="Kuo A."/>
            <person name="Drula E."/>
            <person name="Kohler A."/>
            <person name="Sanchez-Garcia M."/>
            <person name="Morin E."/>
            <person name="Andreopoulos B."/>
            <person name="Barry K.W."/>
            <person name="Bonito G."/>
            <person name="Buee M."/>
            <person name="Carver A."/>
            <person name="Chen C."/>
            <person name="Cichocki N."/>
            <person name="Clum A."/>
            <person name="Culley D."/>
            <person name="Crous P.W."/>
            <person name="Fauchery L."/>
            <person name="Girlanda M."/>
            <person name="Hayes R.D."/>
            <person name="Keri Z."/>
            <person name="LaButti K."/>
            <person name="Lipzen A."/>
            <person name="Lombard V."/>
            <person name="Magnuson J."/>
            <person name="Maillard F."/>
            <person name="Murat C."/>
            <person name="Nolan M."/>
            <person name="Ohm R.A."/>
            <person name="Pangilinan J."/>
            <person name="Pereira M.F."/>
            <person name="Perotto S."/>
            <person name="Peter M."/>
            <person name="Pfister S."/>
            <person name="Riley R."/>
            <person name="Sitrit Y."/>
            <person name="Stielow J.B."/>
            <person name="Szollosi G."/>
            <person name="Zifcakova L."/>
            <person name="Stursova M."/>
            <person name="Spatafora J.W."/>
            <person name="Tedersoo L."/>
            <person name="Vaario L.M."/>
            <person name="Yamada A."/>
            <person name="Yan M."/>
            <person name="Wang P."/>
            <person name="Xu J."/>
            <person name="Bruns T."/>
            <person name="Baldrian P."/>
            <person name="Vilgalys R."/>
            <person name="Dunand C."/>
            <person name="Henrissat B."/>
            <person name="Grigoriev I.V."/>
            <person name="Hibbett D."/>
            <person name="Nagy L.G."/>
            <person name="Martin F.M."/>
        </authorList>
    </citation>
    <scope>NUCLEOTIDE SEQUENCE</scope>
    <source>
        <strain evidence="2">UP504</strain>
    </source>
</reference>
<dbReference type="OrthoDB" id="10033309at2759"/>
<dbReference type="Proteomes" id="UP000886523">
    <property type="component" value="Unassembled WGS sequence"/>
</dbReference>
<dbReference type="CDD" id="cd00077">
    <property type="entry name" value="HDc"/>
    <property type="match status" value="1"/>
</dbReference>
<dbReference type="EMBL" id="MU129016">
    <property type="protein sequence ID" value="KAF9510415.1"/>
    <property type="molecule type" value="Genomic_DNA"/>
</dbReference>
<organism evidence="2 3">
    <name type="scientific">Hydnum rufescens UP504</name>
    <dbReference type="NCBI Taxonomy" id="1448309"/>
    <lineage>
        <taxon>Eukaryota</taxon>
        <taxon>Fungi</taxon>
        <taxon>Dikarya</taxon>
        <taxon>Basidiomycota</taxon>
        <taxon>Agaricomycotina</taxon>
        <taxon>Agaricomycetes</taxon>
        <taxon>Cantharellales</taxon>
        <taxon>Hydnaceae</taxon>
        <taxon>Hydnum</taxon>
    </lineage>
</organism>
<evidence type="ECO:0000313" key="2">
    <source>
        <dbReference type="EMBL" id="KAF9510415.1"/>
    </source>
</evidence>
<name>A0A9P6DUB2_9AGAM</name>
<dbReference type="PANTHER" id="PTHR35569:SF1">
    <property type="entry name" value="CYANAMIDE HYDRATASE DDI2-RELATED"/>
    <property type="match status" value="1"/>
</dbReference>
<keyword evidence="3" id="KW-1185">Reference proteome</keyword>
<dbReference type="SMART" id="SM00471">
    <property type="entry name" value="HDc"/>
    <property type="match status" value="1"/>
</dbReference>
<feature type="domain" description="HD" evidence="1">
    <location>
        <begin position="65"/>
        <end position="173"/>
    </location>
</feature>
<accession>A0A9P6DUB2</accession>
<dbReference type="AlphaFoldDB" id="A0A9P6DUB2"/>
<dbReference type="SUPFAM" id="SSF109604">
    <property type="entry name" value="HD-domain/PDEase-like"/>
    <property type="match status" value="1"/>
</dbReference>
<dbReference type="InterPro" id="IPR017771">
    <property type="entry name" value="Cyanamide_hydratase_HD"/>
</dbReference>
<comment type="caution">
    <text evidence="2">The sequence shown here is derived from an EMBL/GenBank/DDBJ whole genome shotgun (WGS) entry which is preliminary data.</text>
</comment>
<dbReference type="PANTHER" id="PTHR35569">
    <property type="entry name" value="CYANAMIDE HYDRATASE DDI2-RELATED"/>
    <property type="match status" value="1"/>
</dbReference>